<dbReference type="Pfam" id="PF06305">
    <property type="entry name" value="LapA_dom"/>
    <property type="match status" value="1"/>
</dbReference>
<dbReference type="InterPro" id="IPR010445">
    <property type="entry name" value="LapA_dom"/>
</dbReference>
<gene>
    <name evidence="7" type="ORF">GCM10011332_13400</name>
</gene>
<comment type="caution">
    <text evidence="7">The sequence shown here is derived from an EMBL/GenBank/DDBJ whole genome shotgun (WGS) entry which is preliminary data.</text>
</comment>
<evidence type="ECO:0000256" key="3">
    <source>
        <dbReference type="ARBA" id="ARBA00022989"/>
    </source>
</evidence>
<evidence type="ECO:0000256" key="2">
    <source>
        <dbReference type="ARBA" id="ARBA00022692"/>
    </source>
</evidence>
<sequence>MKILSWLLFIPFALVVVIFAVSNRGSIAVDFWPLPFSQDIPLYLLSLGTLAFGFFFGALLTWLSVAKWRVIAISRKKDTEYAEQEIARLQQKITQMEAAAKPKQDVLPAVKTDAA</sequence>
<reference evidence="7" key="2">
    <citation type="submission" date="2020-09" db="EMBL/GenBank/DDBJ databases">
        <authorList>
            <person name="Sun Q."/>
            <person name="Zhou Y."/>
        </authorList>
    </citation>
    <scope>NUCLEOTIDE SEQUENCE</scope>
    <source>
        <strain evidence="7">CGMCC 1.15254</strain>
    </source>
</reference>
<reference evidence="7" key="1">
    <citation type="journal article" date="2014" name="Int. J. Syst. Evol. Microbiol.">
        <title>Complete genome sequence of Corynebacterium casei LMG S-19264T (=DSM 44701T), isolated from a smear-ripened cheese.</title>
        <authorList>
            <consortium name="US DOE Joint Genome Institute (JGI-PGF)"/>
            <person name="Walter F."/>
            <person name="Albersmeier A."/>
            <person name="Kalinowski J."/>
            <person name="Ruckert C."/>
        </authorList>
    </citation>
    <scope>NUCLEOTIDE SEQUENCE</scope>
    <source>
        <strain evidence="7">CGMCC 1.15254</strain>
    </source>
</reference>
<evidence type="ECO:0000256" key="1">
    <source>
        <dbReference type="ARBA" id="ARBA00022475"/>
    </source>
</evidence>
<dbReference type="Proteomes" id="UP000632498">
    <property type="component" value="Unassembled WGS sequence"/>
</dbReference>
<proteinExistence type="predicted"/>
<protein>
    <recommendedName>
        <fullName evidence="6">Lipopolysaccharide assembly protein A domain-containing protein</fullName>
    </recommendedName>
</protein>
<dbReference type="GO" id="GO:0005886">
    <property type="term" value="C:plasma membrane"/>
    <property type="evidence" value="ECO:0007669"/>
    <property type="project" value="InterPro"/>
</dbReference>
<feature type="transmembrane region" description="Helical" evidence="5">
    <location>
        <begin position="40"/>
        <end position="66"/>
    </location>
</feature>
<feature type="domain" description="Lipopolysaccharide assembly protein A" evidence="6">
    <location>
        <begin position="23"/>
        <end position="86"/>
    </location>
</feature>
<evidence type="ECO:0000256" key="5">
    <source>
        <dbReference type="SAM" id="Phobius"/>
    </source>
</evidence>
<evidence type="ECO:0000259" key="6">
    <source>
        <dbReference type="Pfam" id="PF06305"/>
    </source>
</evidence>
<organism evidence="7 8">
    <name type="scientific">Terasakiella brassicae</name>
    <dbReference type="NCBI Taxonomy" id="1634917"/>
    <lineage>
        <taxon>Bacteria</taxon>
        <taxon>Pseudomonadati</taxon>
        <taxon>Pseudomonadota</taxon>
        <taxon>Alphaproteobacteria</taxon>
        <taxon>Rhodospirillales</taxon>
        <taxon>Terasakiellaceae</taxon>
        <taxon>Terasakiella</taxon>
    </lineage>
</organism>
<accession>A0A917BWR5</accession>
<keyword evidence="2 5" id="KW-0812">Transmembrane</keyword>
<dbReference type="AlphaFoldDB" id="A0A917BWR5"/>
<keyword evidence="4 5" id="KW-0472">Membrane</keyword>
<dbReference type="EMBL" id="BMHV01000008">
    <property type="protein sequence ID" value="GGF60956.1"/>
    <property type="molecule type" value="Genomic_DNA"/>
</dbReference>
<evidence type="ECO:0000313" key="7">
    <source>
        <dbReference type="EMBL" id="GGF60956.1"/>
    </source>
</evidence>
<keyword evidence="1" id="KW-1003">Cell membrane</keyword>
<name>A0A917BWR5_9PROT</name>
<keyword evidence="8" id="KW-1185">Reference proteome</keyword>
<keyword evidence="3 5" id="KW-1133">Transmembrane helix</keyword>
<dbReference type="RefSeq" id="WP_188663079.1">
    <property type="nucleotide sequence ID" value="NZ_BMHV01000008.1"/>
</dbReference>
<evidence type="ECO:0000313" key="8">
    <source>
        <dbReference type="Proteomes" id="UP000632498"/>
    </source>
</evidence>
<evidence type="ECO:0000256" key="4">
    <source>
        <dbReference type="ARBA" id="ARBA00023136"/>
    </source>
</evidence>